<dbReference type="EMBL" id="JBHTLY010000010">
    <property type="protein sequence ID" value="MFD1203240.1"/>
    <property type="molecule type" value="Genomic_DNA"/>
</dbReference>
<feature type="transmembrane region" description="Helical" evidence="8">
    <location>
        <begin position="591"/>
        <end position="610"/>
    </location>
</feature>
<organism evidence="11 12">
    <name type="scientific">Leucobacter albus</name>
    <dbReference type="NCBI Taxonomy" id="272210"/>
    <lineage>
        <taxon>Bacteria</taxon>
        <taxon>Bacillati</taxon>
        <taxon>Actinomycetota</taxon>
        <taxon>Actinomycetes</taxon>
        <taxon>Micrococcales</taxon>
        <taxon>Microbacteriaceae</taxon>
        <taxon>Leucobacter</taxon>
    </lineage>
</organism>
<feature type="transmembrane region" description="Helical" evidence="8">
    <location>
        <begin position="12"/>
        <end position="29"/>
    </location>
</feature>
<sequence length="642" mass="66311">MKLIVRGAKAYPVVLLTVVVGVAGLIMLATPARGAVPWIVGGYALCIAAWQAYEMVRQLMRGHAGLDILAVIAIVAAVSVGEYWAALVVVLMITGGEALEDYAENRSKQELTALLKRAPQRATRLIRTPAGAASPTGEPDGADGADRTVTIAVSDVRVGDELLVRPGELVPVDAILLSDSAEFDESSLTGESLPVLRARDERVASGVVNGSTAVTMRAAATAKDSKYQQIVDLVEQAQGSRAKTVRIADRYALPFTIVALVIAGTAWFASGDPVRFAEVLVVATPCPLLIAAPVAFLGGMSRAAKAGLIVKGGGTLEQLAKVRSAAFDKTGTLTTGKPEPRAVRPAEGFTEEQVLQLAASAEVYSSHVLASAVVEAVKARGIALLPVESAAESATNGVEAVLAGGVGAGGAGAAAAGTVRVGKPSWVAEVAQELTAAELGAGELAIYVALDDRFAGTLIMRDELRPEVPEVLAELRTLGVERFAMVTGDVAATANAMAAQAGIDEVHPESSPADKVRIVGAMQPRPLVMVGDGLNDAPVLAAADVGFAMGARGSTAASESADVVNRFDRIDGVGTAVRIGKDTVRIALESIWMGIAVSVALMLIAAFGFLPAIVGAWMQELVDLVAILAALRAIRGKRRPPR</sequence>
<dbReference type="PRINTS" id="PR00119">
    <property type="entry name" value="CATATPASE"/>
</dbReference>
<keyword evidence="6 8" id="KW-1133">Transmembrane helix</keyword>
<keyword evidence="8" id="KW-1003">Cell membrane</keyword>
<keyword evidence="12" id="KW-1185">Reference proteome</keyword>
<feature type="domain" description="P-type ATPase A" evidence="10">
    <location>
        <begin position="146"/>
        <end position="235"/>
    </location>
</feature>
<evidence type="ECO:0000313" key="12">
    <source>
        <dbReference type="Proteomes" id="UP001597181"/>
    </source>
</evidence>
<evidence type="ECO:0000313" key="11">
    <source>
        <dbReference type="EMBL" id="MFD1203240.1"/>
    </source>
</evidence>
<dbReference type="InterPro" id="IPR023298">
    <property type="entry name" value="ATPase_P-typ_TM_dom_sf"/>
</dbReference>
<evidence type="ECO:0000256" key="5">
    <source>
        <dbReference type="ARBA" id="ARBA00022967"/>
    </source>
</evidence>
<dbReference type="NCBIfam" id="TIGR01494">
    <property type="entry name" value="ATPase_P-type"/>
    <property type="match status" value="2"/>
</dbReference>
<keyword evidence="8" id="KW-0067">ATP-binding</keyword>
<dbReference type="SUPFAM" id="SSF81653">
    <property type="entry name" value="Calcium ATPase, transduction domain A"/>
    <property type="match status" value="1"/>
</dbReference>
<dbReference type="InterPro" id="IPR023214">
    <property type="entry name" value="HAD_sf"/>
</dbReference>
<dbReference type="InterPro" id="IPR023299">
    <property type="entry name" value="ATPase_P-typ_cyto_dom_N"/>
</dbReference>
<dbReference type="RefSeq" id="WP_343962114.1">
    <property type="nucleotide sequence ID" value="NZ_BAAAKZ010000014.1"/>
</dbReference>
<dbReference type="Gene3D" id="3.40.1110.10">
    <property type="entry name" value="Calcium-transporting ATPase, cytoplasmic domain N"/>
    <property type="match status" value="1"/>
</dbReference>
<comment type="subcellular location">
    <subcellularLocation>
        <location evidence="1">Cell membrane</location>
        <topology evidence="1">Multi-pass membrane protein</topology>
    </subcellularLocation>
</comment>
<dbReference type="PROSITE" id="PS00154">
    <property type="entry name" value="ATPASE_E1_E2"/>
    <property type="match status" value="1"/>
</dbReference>
<feature type="region of interest" description="Disordered" evidence="9">
    <location>
        <begin position="126"/>
        <end position="145"/>
    </location>
</feature>
<evidence type="ECO:0000256" key="3">
    <source>
        <dbReference type="ARBA" id="ARBA00022692"/>
    </source>
</evidence>
<protein>
    <submittedName>
        <fullName evidence="11">Heavy metal translocating P-type ATPase</fullName>
    </submittedName>
</protein>
<gene>
    <name evidence="11" type="ORF">ACFQ3U_15190</name>
</gene>
<evidence type="ECO:0000256" key="8">
    <source>
        <dbReference type="RuleBase" id="RU362081"/>
    </source>
</evidence>
<feature type="transmembrane region" description="Helical" evidence="8">
    <location>
        <begin position="251"/>
        <end position="270"/>
    </location>
</feature>
<dbReference type="InterPro" id="IPR018303">
    <property type="entry name" value="ATPase_P-typ_P_site"/>
</dbReference>
<dbReference type="InterPro" id="IPR036412">
    <property type="entry name" value="HAD-like_sf"/>
</dbReference>
<dbReference type="Proteomes" id="UP001597181">
    <property type="component" value="Unassembled WGS sequence"/>
</dbReference>
<dbReference type="InterPro" id="IPR059000">
    <property type="entry name" value="ATPase_P-type_domA"/>
</dbReference>
<evidence type="ECO:0000256" key="9">
    <source>
        <dbReference type="SAM" id="MobiDB-lite"/>
    </source>
</evidence>
<comment type="caution">
    <text evidence="11">The sequence shown here is derived from an EMBL/GenBank/DDBJ whole genome shotgun (WGS) entry which is preliminary data.</text>
</comment>
<keyword evidence="3 8" id="KW-0812">Transmembrane</keyword>
<keyword evidence="8" id="KW-0547">Nucleotide-binding</keyword>
<dbReference type="InterPro" id="IPR001757">
    <property type="entry name" value="P_typ_ATPase"/>
</dbReference>
<evidence type="ECO:0000259" key="10">
    <source>
        <dbReference type="Pfam" id="PF00122"/>
    </source>
</evidence>
<evidence type="ECO:0000256" key="1">
    <source>
        <dbReference type="ARBA" id="ARBA00004651"/>
    </source>
</evidence>
<dbReference type="InterPro" id="IPR051014">
    <property type="entry name" value="Cation_Transport_ATPase_IB"/>
</dbReference>
<dbReference type="Pfam" id="PF00122">
    <property type="entry name" value="E1-E2_ATPase"/>
    <property type="match status" value="1"/>
</dbReference>
<evidence type="ECO:0000256" key="4">
    <source>
        <dbReference type="ARBA" id="ARBA00022723"/>
    </source>
</evidence>
<feature type="transmembrane region" description="Helical" evidence="8">
    <location>
        <begin position="616"/>
        <end position="634"/>
    </location>
</feature>
<keyword evidence="7 8" id="KW-0472">Membrane</keyword>
<evidence type="ECO:0000256" key="2">
    <source>
        <dbReference type="ARBA" id="ARBA00006024"/>
    </source>
</evidence>
<feature type="transmembrane region" description="Helical" evidence="8">
    <location>
        <begin position="35"/>
        <end position="53"/>
    </location>
</feature>
<dbReference type="Gene3D" id="2.70.150.10">
    <property type="entry name" value="Calcium-transporting ATPase, cytoplasmic transduction domain A"/>
    <property type="match status" value="1"/>
</dbReference>
<dbReference type="SFLD" id="SFLDG00002">
    <property type="entry name" value="C1.7:_P-type_atpase_like"/>
    <property type="match status" value="1"/>
</dbReference>
<proteinExistence type="inferred from homology"/>
<dbReference type="InterPro" id="IPR044492">
    <property type="entry name" value="P_typ_ATPase_HD_dom"/>
</dbReference>
<dbReference type="InterPro" id="IPR008250">
    <property type="entry name" value="ATPase_P-typ_transduc_dom_A_sf"/>
</dbReference>
<reference evidence="12" key="1">
    <citation type="journal article" date="2019" name="Int. J. Syst. Evol. Microbiol.">
        <title>The Global Catalogue of Microorganisms (GCM) 10K type strain sequencing project: providing services to taxonomists for standard genome sequencing and annotation.</title>
        <authorList>
            <consortium name="The Broad Institute Genomics Platform"/>
            <consortium name="The Broad Institute Genome Sequencing Center for Infectious Disease"/>
            <person name="Wu L."/>
            <person name="Ma J."/>
        </authorList>
    </citation>
    <scope>NUCLEOTIDE SEQUENCE [LARGE SCALE GENOMIC DNA]</scope>
    <source>
        <strain evidence="12">CCUG 50213</strain>
    </source>
</reference>
<keyword evidence="5" id="KW-1278">Translocase</keyword>
<dbReference type="SUPFAM" id="SSF56784">
    <property type="entry name" value="HAD-like"/>
    <property type="match status" value="1"/>
</dbReference>
<evidence type="ECO:0000256" key="7">
    <source>
        <dbReference type="ARBA" id="ARBA00023136"/>
    </source>
</evidence>
<dbReference type="SUPFAM" id="SSF81665">
    <property type="entry name" value="Calcium ATPase, transmembrane domain M"/>
    <property type="match status" value="1"/>
</dbReference>
<dbReference type="SFLD" id="SFLDF00027">
    <property type="entry name" value="p-type_atpase"/>
    <property type="match status" value="1"/>
</dbReference>
<name>A0ABW3TRC4_9MICO</name>
<keyword evidence="4 8" id="KW-0479">Metal-binding</keyword>
<accession>A0ABW3TRC4</accession>
<comment type="similarity">
    <text evidence="2 8">Belongs to the cation transport ATPase (P-type) (TC 3.A.3) family. Type IB subfamily.</text>
</comment>
<dbReference type="PANTHER" id="PTHR48085">
    <property type="entry name" value="CADMIUM/ZINC-TRANSPORTING ATPASE HMA2-RELATED"/>
    <property type="match status" value="1"/>
</dbReference>
<dbReference type="InterPro" id="IPR027256">
    <property type="entry name" value="P-typ_ATPase_IB"/>
</dbReference>
<feature type="transmembrane region" description="Helical" evidence="8">
    <location>
        <begin position="276"/>
        <end position="297"/>
    </location>
</feature>
<dbReference type="NCBIfam" id="TIGR01525">
    <property type="entry name" value="ATPase-IB_hvy"/>
    <property type="match status" value="1"/>
</dbReference>
<dbReference type="SFLD" id="SFLDS00003">
    <property type="entry name" value="Haloacid_Dehalogenase"/>
    <property type="match status" value="1"/>
</dbReference>
<dbReference type="Pfam" id="PF00702">
    <property type="entry name" value="Hydrolase"/>
    <property type="match status" value="1"/>
</dbReference>
<dbReference type="PANTHER" id="PTHR48085:SF5">
    <property type="entry name" value="CADMIUM_ZINC-TRANSPORTING ATPASE HMA4-RELATED"/>
    <property type="match status" value="1"/>
</dbReference>
<evidence type="ECO:0000256" key="6">
    <source>
        <dbReference type="ARBA" id="ARBA00022989"/>
    </source>
</evidence>
<dbReference type="Gene3D" id="3.40.50.1000">
    <property type="entry name" value="HAD superfamily/HAD-like"/>
    <property type="match status" value="1"/>
</dbReference>